<dbReference type="AlphaFoldDB" id="A0A9Q8T2C0"/>
<proteinExistence type="predicted"/>
<protein>
    <submittedName>
        <fullName evidence="1">Uncharacterized protein</fullName>
    </submittedName>
</protein>
<dbReference type="EMBL" id="CP019479">
    <property type="protein sequence ID" value="UQC88004.1"/>
    <property type="molecule type" value="Genomic_DNA"/>
</dbReference>
<keyword evidence="2" id="KW-1185">Reference proteome</keyword>
<sequence length="48" mass="5310">MHFQFLSNSLPSSQSQTPTSFFLPFLFLVPSADPEPPICHTASAFELP</sequence>
<gene>
    <name evidence="1" type="ORF">CLUP02_13526</name>
</gene>
<dbReference type="KEGG" id="clup:CLUP02_13526"/>
<name>A0A9Q8T2C0_9PEZI</name>
<reference evidence="1" key="1">
    <citation type="journal article" date="2021" name="Mol. Plant Microbe Interact.">
        <title>Complete Genome Sequence of the Plant-Pathogenic Fungus Colletotrichum lupini.</title>
        <authorList>
            <person name="Baroncelli R."/>
            <person name="Pensec F."/>
            <person name="Da Lio D."/>
            <person name="Boufleur T."/>
            <person name="Vicente I."/>
            <person name="Sarrocco S."/>
            <person name="Picot A."/>
            <person name="Baraldi E."/>
            <person name="Sukno S."/>
            <person name="Thon M."/>
            <person name="Le Floch G."/>
        </authorList>
    </citation>
    <scope>NUCLEOTIDE SEQUENCE</scope>
    <source>
        <strain evidence="1">IMI 504893</strain>
    </source>
</reference>
<organism evidence="1 2">
    <name type="scientific">Colletotrichum lupini</name>
    <dbReference type="NCBI Taxonomy" id="145971"/>
    <lineage>
        <taxon>Eukaryota</taxon>
        <taxon>Fungi</taxon>
        <taxon>Dikarya</taxon>
        <taxon>Ascomycota</taxon>
        <taxon>Pezizomycotina</taxon>
        <taxon>Sordariomycetes</taxon>
        <taxon>Hypocreomycetidae</taxon>
        <taxon>Glomerellales</taxon>
        <taxon>Glomerellaceae</taxon>
        <taxon>Colletotrichum</taxon>
        <taxon>Colletotrichum acutatum species complex</taxon>
    </lineage>
</organism>
<accession>A0A9Q8T2C0</accession>
<dbReference type="Proteomes" id="UP000830671">
    <property type="component" value="Chromosome 7"/>
</dbReference>
<evidence type="ECO:0000313" key="2">
    <source>
        <dbReference type="Proteomes" id="UP000830671"/>
    </source>
</evidence>
<dbReference type="GeneID" id="73347474"/>
<dbReference type="RefSeq" id="XP_049149610.1">
    <property type="nucleotide sequence ID" value="XM_049292464.1"/>
</dbReference>
<evidence type="ECO:0000313" key="1">
    <source>
        <dbReference type="EMBL" id="UQC88004.1"/>
    </source>
</evidence>